<dbReference type="EMBL" id="CAJVQC010006759">
    <property type="protein sequence ID" value="CAG8570930.1"/>
    <property type="molecule type" value="Genomic_DNA"/>
</dbReference>
<organism evidence="1 2">
    <name type="scientific">Racocetra persica</name>
    <dbReference type="NCBI Taxonomy" id="160502"/>
    <lineage>
        <taxon>Eukaryota</taxon>
        <taxon>Fungi</taxon>
        <taxon>Fungi incertae sedis</taxon>
        <taxon>Mucoromycota</taxon>
        <taxon>Glomeromycotina</taxon>
        <taxon>Glomeromycetes</taxon>
        <taxon>Diversisporales</taxon>
        <taxon>Gigasporaceae</taxon>
        <taxon>Racocetra</taxon>
    </lineage>
</organism>
<accession>A0ACA9MAL1</accession>
<evidence type="ECO:0000313" key="1">
    <source>
        <dbReference type="EMBL" id="CAG8570930.1"/>
    </source>
</evidence>
<keyword evidence="2" id="KW-1185">Reference proteome</keyword>
<dbReference type="Proteomes" id="UP000789920">
    <property type="component" value="Unassembled WGS sequence"/>
</dbReference>
<evidence type="ECO:0000313" key="2">
    <source>
        <dbReference type="Proteomes" id="UP000789920"/>
    </source>
</evidence>
<proteinExistence type="predicted"/>
<comment type="caution">
    <text evidence="1">The sequence shown here is derived from an EMBL/GenBank/DDBJ whole genome shotgun (WGS) entry which is preliminary data.</text>
</comment>
<gene>
    <name evidence="1" type="ORF">RPERSI_LOCUS4751</name>
</gene>
<sequence>MIMLLFISVITNAGFSYTNLSTDVSRIPYEYRLRHKSFWEYNYIIEGYPTEFNGDANSFSSFKDSQPKFIKYAEVEVPYWLYGNFNVIEFRRKQNGSLFPVSTVNSRIDNYITNEIDIVFTASDVDASKLESCEYRISWTWLLSGCIWRLCENLNETDFQQVSLFVGHPAVGLTFLSVDETISYGYSTKASLESV</sequence>
<protein>
    <submittedName>
        <fullName evidence="1">22236_t:CDS:1</fullName>
    </submittedName>
</protein>
<name>A0ACA9MAL1_9GLOM</name>
<reference evidence="1" key="1">
    <citation type="submission" date="2021-06" db="EMBL/GenBank/DDBJ databases">
        <authorList>
            <person name="Kallberg Y."/>
            <person name="Tangrot J."/>
            <person name="Rosling A."/>
        </authorList>
    </citation>
    <scope>NUCLEOTIDE SEQUENCE</scope>
    <source>
        <strain evidence="1">MA461A</strain>
    </source>
</reference>